<name>A0A7R8YMX1_HERIL</name>
<gene>
    <name evidence="2" type="ORF">HERILL_LOCUS1171</name>
</gene>
<evidence type="ECO:0000256" key="1">
    <source>
        <dbReference type="SAM" id="MobiDB-lite"/>
    </source>
</evidence>
<dbReference type="EMBL" id="LR899009">
    <property type="protein sequence ID" value="CAD7077865.1"/>
    <property type="molecule type" value="Genomic_DNA"/>
</dbReference>
<dbReference type="Pfam" id="PF16063">
    <property type="entry name" value="DUF4805"/>
    <property type="match status" value="1"/>
</dbReference>
<keyword evidence="3" id="KW-1185">Reference proteome</keyword>
<organism evidence="2 3">
    <name type="scientific">Hermetia illucens</name>
    <name type="common">Black soldier fly</name>
    <dbReference type="NCBI Taxonomy" id="343691"/>
    <lineage>
        <taxon>Eukaryota</taxon>
        <taxon>Metazoa</taxon>
        <taxon>Ecdysozoa</taxon>
        <taxon>Arthropoda</taxon>
        <taxon>Hexapoda</taxon>
        <taxon>Insecta</taxon>
        <taxon>Pterygota</taxon>
        <taxon>Neoptera</taxon>
        <taxon>Endopterygota</taxon>
        <taxon>Diptera</taxon>
        <taxon>Brachycera</taxon>
        <taxon>Stratiomyomorpha</taxon>
        <taxon>Stratiomyidae</taxon>
        <taxon>Hermetiinae</taxon>
        <taxon>Hermetia</taxon>
    </lineage>
</organism>
<dbReference type="InterPro" id="IPR032064">
    <property type="entry name" value="DUF4805"/>
</dbReference>
<evidence type="ECO:0000313" key="2">
    <source>
        <dbReference type="EMBL" id="CAD7077865.1"/>
    </source>
</evidence>
<proteinExistence type="predicted"/>
<evidence type="ECO:0000313" key="3">
    <source>
        <dbReference type="Proteomes" id="UP000594454"/>
    </source>
</evidence>
<protein>
    <submittedName>
        <fullName evidence="2">Uncharacterized protein</fullName>
    </submittedName>
</protein>
<dbReference type="Proteomes" id="UP000594454">
    <property type="component" value="Chromosome 1"/>
</dbReference>
<dbReference type="AlphaFoldDB" id="A0A7R8YMX1"/>
<reference evidence="2 3" key="1">
    <citation type="submission" date="2020-11" db="EMBL/GenBank/DDBJ databases">
        <authorList>
            <person name="Wallbank WR R."/>
            <person name="Pardo Diaz C."/>
            <person name="Kozak K."/>
            <person name="Martin S."/>
            <person name="Jiggins C."/>
            <person name="Moest M."/>
            <person name="Warren A I."/>
            <person name="Generalovic N T."/>
            <person name="Byers J.R.P. K."/>
            <person name="Montejo-Kovacevich G."/>
            <person name="Yen C E."/>
        </authorList>
    </citation>
    <scope>NUCLEOTIDE SEQUENCE [LARGE SCALE GENOMIC DNA]</scope>
</reference>
<feature type="region of interest" description="Disordered" evidence="1">
    <location>
        <begin position="51"/>
        <end position="73"/>
    </location>
</feature>
<sequence length="205" mass="22995">MSAFKRRSSSTDSQDIEISVVEHGPRYFLRTSNAGTLVVCEESFRNRKVRRRPRSCPRVPEVDETTSQMQSTPPIGQERVLQKFTYPSTTQIYQSNDNLNRYDEAIARIDKLISNVSLKRDPAFGGDYDKSGQKVGKYRSVGDVRMKDETISSGSRVGSAPSVICAVWVPGRVQTSLQLMILSTGKRKLIVKLREASKKEASPMC</sequence>
<dbReference type="InParanoid" id="A0A7R8YMX1"/>
<accession>A0A7R8YMX1</accession>